<protein>
    <submittedName>
        <fullName evidence="1">Uncharacterized protein</fullName>
    </submittedName>
</protein>
<reference evidence="1" key="1">
    <citation type="submission" date="2014-09" db="EMBL/GenBank/DDBJ databases">
        <authorList>
            <person name="Magalhaes I.L.F."/>
            <person name="Oliveira U."/>
            <person name="Santos F.R."/>
            <person name="Vidigal T.H.D.A."/>
            <person name="Brescovit A.D."/>
            <person name="Santos A.J."/>
        </authorList>
    </citation>
    <scope>NUCLEOTIDE SEQUENCE</scope>
    <source>
        <tissue evidence="1">Shoot tissue taken approximately 20 cm above the soil surface</tissue>
    </source>
</reference>
<evidence type="ECO:0000313" key="1">
    <source>
        <dbReference type="EMBL" id="JAD55043.1"/>
    </source>
</evidence>
<proteinExistence type="predicted"/>
<organism evidence="1">
    <name type="scientific">Arundo donax</name>
    <name type="common">Giant reed</name>
    <name type="synonym">Donax arundinaceus</name>
    <dbReference type="NCBI Taxonomy" id="35708"/>
    <lineage>
        <taxon>Eukaryota</taxon>
        <taxon>Viridiplantae</taxon>
        <taxon>Streptophyta</taxon>
        <taxon>Embryophyta</taxon>
        <taxon>Tracheophyta</taxon>
        <taxon>Spermatophyta</taxon>
        <taxon>Magnoliopsida</taxon>
        <taxon>Liliopsida</taxon>
        <taxon>Poales</taxon>
        <taxon>Poaceae</taxon>
        <taxon>PACMAD clade</taxon>
        <taxon>Arundinoideae</taxon>
        <taxon>Arundineae</taxon>
        <taxon>Arundo</taxon>
    </lineage>
</organism>
<reference evidence="1" key="2">
    <citation type="journal article" date="2015" name="Data Brief">
        <title>Shoot transcriptome of the giant reed, Arundo donax.</title>
        <authorList>
            <person name="Barrero R.A."/>
            <person name="Guerrero F.D."/>
            <person name="Moolhuijzen P."/>
            <person name="Goolsby J.A."/>
            <person name="Tidwell J."/>
            <person name="Bellgard S.E."/>
            <person name="Bellgard M.I."/>
        </authorList>
    </citation>
    <scope>NUCLEOTIDE SEQUENCE</scope>
    <source>
        <tissue evidence="1">Shoot tissue taken approximately 20 cm above the soil surface</tissue>
    </source>
</reference>
<name>A0A0A9AYU8_ARUDO</name>
<dbReference type="EMBL" id="GBRH01242852">
    <property type="protein sequence ID" value="JAD55043.1"/>
    <property type="molecule type" value="Transcribed_RNA"/>
</dbReference>
<sequence length="12" mass="1391">MSSGWIKKNLKV</sequence>
<accession>A0A0A9AYU8</accession>